<dbReference type="Proteomes" id="UP001231189">
    <property type="component" value="Unassembled WGS sequence"/>
</dbReference>
<feature type="compositionally biased region" description="Polar residues" evidence="2">
    <location>
        <begin position="974"/>
        <end position="999"/>
    </location>
</feature>
<dbReference type="Pfam" id="PF04195">
    <property type="entry name" value="Transposase_28"/>
    <property type="match status" value="1"/>
</dbReference>
<protein>
    <recommendedName>
        <fullName evidence="7">CCHC-type domain-containing protein</fullName>
    </recommendedName>
</protein>
<feature type="compositionally biased region" description="Basic and acidic residues" evidence="2">
    <location>
        <begin position="1440"/>
        <end position="1450"/>
    </location>
</feature>
<evidence type="ECO:0000259" key="3">
    <source>
        <dbReference type="Pfam" id="PF04195"/>
    </source>
</evidence>
<proteinExistence type="predicted"/>
<feature type="compositionally biased region" description="Low complexity" evidence="2">
    <location>
        <begin position="1000"/>
        <end position="1039"/>
    </location>
</feature>
<feature type="region of interest" description="Disordered" evidence="2">
    <location>
        <begin position="1417"/>
        <end position="1633"/>
    </location>
</feature>
<feature type="coiled-coil region" evidence="1">
    <location>
        <begin position="1766"/>
        <end position="1875"/>
    </location>
</feature>
<feature type="compositionally biased region" description="Polar residues" evidence="2">
    <location>
        <begin position="1530"/>
        <end position="1540"/>
    </location>
</feature>
<feature type="compositionally biased region" description="Acidic residues" evidence="2">
    <location>
        <begin position="2047"/>
        <end position="2062"/>
    </location>
</feature>
<dbReference type="PANTHER" id="PTHR33026:SF7">
    <property type="entry name" value="OS03G0100275 PROTEIN"/>
    <property type="match status" value="1"/>
</dbReference>
<evidence type="ECO:0000256" key="1">
    <source>
        <dbReference type="SAM" id="Coils"/>
    </source>
</evidence>
<feature type="compositionally biased region" description="Basic and acidic residues" evidence="2">
    <location>
        <begin position="359"/>
        <end position="371"/>
    </location>
</feature>
<keyword evidence="6" id="KW-1185">Reference proteome</keyword>
<reference evidence="5" key="1">
    <citation type="submission" date="2023-07" db="EMBL/GenBank/DDBJ databases">
        <title>A chromosome-level genome assembly of Lolium multiflorum.</title>
        <authorList>
            <person name="Chen Y."/>
            <person name="Copetti D."/>
            <person name="Kolliker R."/>
            <person name="Studer B."/>
        </authorList>
    </citation>
    <scope>NUCLEOTIDE SEQUENCE</scope>
    <source>
        <strain evidence="5">02402/16</strain>
        <tissue evidence="5">Leaf</tissue>
    </source>
</reference>
<feature type="compositionally biased region" description="Low complexity" evidence="2">
    <location>
        <begin position="1500"/>
        <end position="1517"/>
    </location>
</feature>
<feature type="compositionally biased region" description="Low complexity" evidence="2">
    <location>
        <begin position="960"/>
        <end position="970"/>
    </location>
</feature>
<feature type="compositionally biased region" description="Pro residues" evidence="2">
    <location>
        <begin position="1584"/>
        <end position="1597"/>
    </location>
</feature>
<comment type="caution">
    <text evidence="5">The sequence shown here is derived from an EMBL/GenBank/DDBJ whole genome shotgun (WGS) entry which is preliminary data.</text>
</comment>
<organism evidence="5 6">
    <name type="scientific">Lolium multiflorum</name>
    <name type="common">Italian ryegrass</name>
    <name type="synonym">Lolium perenne subsp. multiflorum</name>
    <dbReference type="NCBI Taxonomy" id="4521"/>
    <lineage>
        <taxon>Eukaryota</taxon>
        <taxon>Viridiplantae</taxon>
        <taxon>Streptophyta</taxon>
        <taxon>Embryophyta</taxon>
        <taxon>Tracheophyta</taxon>
        <taxon>Spermatophyta</taxon>
        <taxon>Magnoliopsida</taxon>
        <taxon>Liliopsida</taxon>
        <taxon>Poales</taxon>
        <taxon>Poaceae</taxon>
        <taxon>BOP clade</taxon>
        <taxon>Pooideae</taxon>
        <taxon>Poodae</taxon>
        <taxon>Poeae</taxon>
        <taxon>Poeae Chloroplast Group 2 (Poeae type)</taxon>
        <taxon>Loliodinae</taxon>
        <taxon>Loliinae</taxon>
        <taxon>Lolium</taxon>
    </lineage>
</organism>
<keyword evidence="1" id="KW-0175">Coiled coil</keyword>
<feature type="region of interest" description="Disordered" evidence="2">
    <location>
        <begin position="718"/>
        <end position="789"/>
    </location>
</feature>
<feature type="coiled-coil region" evidence="1">
    <location>
        <begin position="565"/>
        <end position="675"/>
    </location>
</feature>
<sequence>MVEAPWSLSGVSSRGTVFLGRKGFYRRRGGAGGHLGAPHHRPARAQASAALWCGGPLAPLRLFFGVLEPSGKNMSASNELWRIIQEGFNPYNPDKLTRREAVDSQLNNTALHMIQTSVGTKDLPRVRNYTTAKEAWEGLAASCIGSESTRRNKYNALRNQAEGFMRLPDEDHQDMYSRLLIVADSFRLIGATHINDSWIKEKYIECMMPYVPIDVKTLVGRECYSSLSSQDVVHEMQALKVLEQNSHDSLNRAIGMSKGNNLALVVNPVEEVYPQEQYRASWSMSYPEDLECHYHDHMAFHAKSFWVDPSKAKEDNIKRNHKSGFTSFGPKTRSCYNCDDKRHFIAECPYENRELHNGRLIPKDKSKESKGKYSKAPNKKFYNNKTKKGKKPPRVVLVTREEYSSDEVVSSSDDEEGSSKEVAAIVTTNIPSSSLFESPNENPHIKNAHCFMATSSLDTSIVLSTQEEYSSGDDDVDDEEDATSNGLVALASLSTNSSSPSESPNEIIHVEEESCLMAKSSEVSSPSPSMPNISSDLGVDDASLKVKQEMLEFDEFMFNLQGINKKHVSNLMARLAQQNDMLEKKGQIEREDSLEIHALKNALEESQETIASLEERLENLEEPQDEINKLTKARDHARAKTKLLKKEKAQFGVDHEKLVKDLDELDKAHKALKSEYSLLSKSNEQLQIRLASYDVPSSSTPSCDHANIIEENTRLKDELAKASSPQNKLSLDDLLSKQRSNNGKEGLGYNAKAKKANKQKAKPAQEKKKAITNGEAPKGNTINDDNAGNANPHYDYAAGGSKWVLDSGCTSHMTGGKNLVKELRPNINNITVSFGDNSTSEVLGFGKVVVAHNITLVDVMLVKTLGYNLLSVSALGKMGFAVFIDNDIVVLLWSKTLKVAFVGASAAPSSHALHSSFFLAFTASPSAELAGDRGPVLSPEKFFLINCDTPDSMRADSGKQQESGSQQGSDSHQEAGSPQDAGSSQEAGSSQDAGNSQDAGSRLESGSSSQASGSQVGTSSSGEASSSSSQSSGEEPSPVTRGAWMGSNVTEYEIDWLYRSRRIPEGVTCRIPGDELIPDPEPDERVVFLAHFERGFGLPPSSFFLDLLDFYKLQPHHLPGNSVFYLSCFTTFMEAYIGIRPTLETFARFFALRINSVQGKNIPPPKPPVQCGSCIISKRQGSPFFEFSGLESCRLWQGTFFYVKNNGPADLICLPPFDPAPPAKTNWSYNPKESHNETNRIIRFMKQKMKDTGICSDDIIRTFISRRVLPLKRRAHRMSEMYGPGDPTKITGLPLSKKDVVLKAKQICQTAMRFNWKWGLLPFSTTNPPTQEAKDRFPLIEAERRGSCRKRALDSFDPDPLIFWKDLKMGKTPASRLGRSPPKPTGSADDLEMLEIHEHAPPLRAEAGTEFVDKLMAQGQKNKRSPSDDGSSQAPPSKRFRTEELGEKKVGVRRYARKQMPTAAGAALKLGSRPSGSEGSARTSTPPHSSPAPPGAGNISASLSGGTTSSGRAAPTSSDHRTEEDPSFFLENQDTGTSNIGAGEEKAAGQAEPPAPPVLEKKTSPAPESSAPGSSNSGGASTAPPSPRTILMPPPSAPGAQPSGAAFAAPPPKTFKSTKGKATAPGTSSAGQQPLVLHVSKAAQNTVTKATGLLGRITNFKRQGQDLGHLMPYAQKWNAADITPATRGLGKDRQPAPDPIGNRSSEEHFTRLRCAVKELDSSWYDATNNLMLTADARKTLFEELLWEHRELVEAHDKCQVLPEASIDALKEQLAKAQREKEQLIKQHQEELGAQKTSYQELKSQLVQLGLDHAKALEAAAADAAAKMNEALENASDATVVLQAELEELAKARKAAEEKVARLEEERKECHQLILQTDNLAYRLFPDSQTHAVKKVNARRTTQGQANLAVPWTPHDHLVALNARVSHMRAIDRNLSDIPEVASQLYRTLWPGEVVPDTFSLISDRLKGAGRRIREWQCSAARAGADSVLRVACSWYPELDLDALIGVREGAETDLDPILAAKRQDRAYRIAEYAEMRTFIPPPHGVEDFLDEEGDEAEEEPLDDAGAGDAPPEAPAA</sequence>
<evidence type="ECO:0000256" key="2">
    <source>
        <dbReference type="SAM" id="MobiDB-lite"/>
    </source>
</evidence>
<feature type="region of interest" description="Disordered" evidence="2">
    <location>
        <begin position="2041"/>
        <end position="2076"/>
    </location>
</feature>
<evidence type="ECO:0000313" key="6">
    <source>
        <dbReference type="Proteomes" id="UP001231189"/>
    </source>
</evidence>
<accession>A0AAD8WIS2</accession>
<dbReference type="EMBL" id="JAUUTY010000003">
    <property type="protein sequence ID" value="KAK1663446.1"/>
    <property type="molecule type" value="Genomic_DNA"/>
</dbReference>
<evidence type="ECO:0000259" key="4">
    <source>
        <dbReference type="Pfam" id="PF22936"/>
    </source>
</evidence>
<name>A0AAD8WIS2_LOLMU</name>
<dbReference type="PANTHER" id="PTHR33026">
    <property type="entry name" value="OS06G0360600 PROTEIN"/>
    <property type="match status" value="1"/>
</dbReference>
<dbReference type="InterPro" id="IPR054722">
    <property type="entry name" value="PolX-like_BBD"/>
</dbReference>
<feature type="compositionally biased region" description="Polar residues" evidence="2">
    <location>
        <begin position="780"/>
        <end position="789"/>
    </location>
</feature>
<feature type="compositionally biased region" description="Low complexity" evidence="2">
    <location>
        <begin position="1564"/>
        <end position="1583"/>
    </location>
</feature>
<dbReference type="Pfam" id="PF22936">
    <property type="entry name" value="Pol_BBD"/>
    <property type="match status" value="1"/>
</dbReference>
<evidence type="ECO:0008006" key="7">
    <source>
        <dbReference type="Google" id="ProtNLM"/>
    </source>
</evidence>
<gene>
    <name evidence="5" type="ORF">QYE76_051605</name>
</gene>
<feature type="compositionally biased region" description="Basic residues" evidence="2">
    <location>
        <begin position="752"/>
        <end position="761"/>
    </location>
</feature>
<feature type="compositionally biased region" description="Low complexity" evidence="2">
    <location>
        <begin position="1598"/>
        <end position="1608"/>
    </location>
</feature>
<feature type="region of interest" description="Disordered" evidence="2">
    <location>
        <begin position="359"/>
        <end position="420"/>
    </location>
</feature>
<evidence type="ECO:0000313" key="5">
    <source>
        <dbReference type="EMBL" id="KAK1663446.1"/>
    </source>
</evidence>
<feature type="domain" description="Retrovirus-related Pol polyprotein from transposon TNT 1-94-like beta-barrel" evidence="4">
    <location>
        <begin position="803"/>
        <end position="880"/>
    </location>
</feature>
<feature type="region of interest" description="Disordered" evidence="2">
    <location>
        <begin position="953"/>
        <end position="1044"/>
    </location>
</feature>
<feature type="domain" description="Transposase (putative) gypsy type" evidence="3">
    <location>
        <begin position="1086"/>
        <end position="1153"/>
    </location>
</feature>
<dbReference type="InterPro" id="IPR007321">
    <property type="entry name" value="Transposase_28"/>
</dbReference>